<reference key="1">
    <citation type="journal article" date="2019" name="Genes (Basel)">
        <title>A High-Quality De novo Genome Assembly from a Single Mosquito Using PacBio Sequencing.</title>
        <authorList>
            <person name="Kingan S.B."/>
            <person name="Heaton H."/>
            <person name="Cudini J."/>
            <person name="Lambert C.C."/>
            <person name="Baybayan P."/>
            <person name="Galvin B.D."/>
            <person name="Durbin R."/>
            <person name="Korlach J."/>
            <person name="Lawniczak M.K.N."/>
        </authorList>
    </citation>
    <scope>NUCLEOTIDE SEQUENCE [LARGE SCALE GENOMIC DNA]</scope>
    <source>
        <strain>Mali-NIH</strain>
    </source>
</reference>
<feature type="compositionally biased region" description="Low complexity" evidence="1">
    <location>
        <begin position="263"/>
        <end position="272"/>
    </location>
</feature>
<dbReference type="Pfam" id="PF00538">
    <property type="entry name" value="Linker_histone"/>
    <property type="match status" value="1"/>
</dbReference>
<organism evidence="3 4">
    <name type="scientific">Anopheles coluzzii</name>
    <name type="common">African malaria mosquito</name>
    <dbReference type="NCBI Taxonomy" id="1518534"/>
    <lineage>
        <taxon>Eukaryota</taxon>
        <taxon>Metazoa</taxon>
        <taxon>Ecdysozoa</taxon>
        <taxon>Arthropoda</taxon>
        <taxon>Hexapoda</taxon>
        <taxon>Insecta</taxon>
        <taxon>Pterygota</taxon>
        <taxon>Neoptera</taxon>
        <taxon>Endopterygota</taxon>
        <taxon>Diptera</taxon>
        <taxon>Nematocera</taxon>
        <taxon>Culicoidea</taxon>
        <taxon>Culicidae</taxon>
        <taxon>Anophelinae</taxon>
        <taxon>Anopheles</taxon>
    </lineage>
</organism>
<sequence>MIQPKRLTFSSPAMMAKEVKVLAVKPLKPEKGQQLEPEEQMEEITNDNMGTTTGGSSSSSTAITTTTTTSQDKNGKNGKKTYEQMMIEAITENDPHRKGVSFALIKKFIKGKYQIETEVAAVYMKRAYEKLTTKSIVERVSGKSGINGSIRLTKAHVDKGRKQQSKGIKQAEKAAKKATKTKPKAKKQADPKPKQTKKDKNNNDGEKKQKKEKPAKAKPAQPVKLNPKKTAITKTKIDRSGGKVRLSIVSSTDPGPSGRAKPTSKAAKGGKVAKTKSDEMNRKPTAAKPQPVRAGREKKQ</sequence>
<dbReference type="GO" id="GO:0000786">
    <property type="term" value="C:nucleosome"/>
    <property type="evidence" value="ECO:0007669"/>
    <property type="project" value="InterPro"/>
</dbReference>
<reference evidence="3" key="2">
    <citation type="submission" date="2020-05" db="UniProtKB">
        <authorList>
            <consortium name="EnsemblMetazoa"/>
        </authorList>
    </citation>
    <scope>IDENTIFICATION</scope>
    <source>
        <strain evidence="3">Ngousso</strain>
    </source>
</reference>
<evidence type="ECO:0000313" key="3">
    <source>
        <dbReference type="EnsemblMetazoa" id="ACON008638-PA"/>
    </source>
</evidence>
<dbReference type="VEuPathDB" id="VectorBase:ACON008638"/>
<dbReference type="GO" id="GO:0006334">
    <property type="term" value="P:nucleosome assembly"/>
    <property type="evidence" value="ECO:0007669"/>
    <property type="project" value="InterPro"/>
</dbReference>
<evidence type="ECO:0000313" key="4">
    <source>
        <dbReference type="Proteomes" id="UP001105220"/>
    </source>
</evidence>
<dbReference type="AlphaFoldDB" id="A0A6E8VXD8"/>
<dbReference type="VEuPathDB" id="VectorBase:ACON2_041512"/>
<feature type="region of interest" description="Disordered" evidence="1">
    <location>
        <begin position="46"/>
        <end position="78"/>
    </location>
</feature>
<dbReference type="SUPFAM" id="SSF46785">
    <property type="entry name" value="Winged helix' DNA-binding domain"/>
    <property type="match status" value="1"/>
</dbReference>
<protein>
    <submittedName>
        <fullName evidence="3">H15 domain-containing protein</fullName>
    </submittedName>
</protein>
<accession>A0A6E8VXD8</accession>
<proteinExistence type="predicted"/>
<feature type="compositionally biased region" description="Basic and acidic residues" evidence="1">
    <location>
        <begin position="187"/>
        <end position="215"/>
    </location>
</feature>
<feature type="compositionally biased region" description="Low complexity" evidence="1">
    <location>
        <begin position="50"/>
        <end position="70"/>
    </location>
</feature>
<evidence type="ECO:0000256" key="1">
    <source>
        <dbReference type="SAM" id="MobiDB-lite"/>
    </source>
</evidence>
<dbReference type="InterPro" id="IPR036390">
    <property type="entry name" value="WH_DNA-bd_sf"/>
</dbReference>
<dbReference type="VEuPathDB" id="VectorBase:ACMO_003161"/>
<dbReference type="PROSITE" id="PS51504">
    <property type="entry name" value="H15"/>
    <property type="match status" value="1"/>
</dbReference>
<name>A0A6E8VXD8_ANOCL</name>
<keyword evidence="4" id="KW-1185">Reference proteome</keyword>
<dbReference type="InterPro" id="IPR036388">
    <property type="entry name" value="WH-like_DNA-bd_sf"/>
</dbReference>
<dbReference type="SMART" id="SM00526">
    <property type="entry name" value="H15"/>
    <property type="match status" value="1"/>
</dbReference>
<feature type="region of interest" description="Disordered" evidence="1">
    <location>
        <begin position="151"/>
        <end position="300"/>
    </location>
</feature>
<dbReference type="InterPro" id="IPR005818">
    <property type="entry name" value="Histone_H1/H5_H15"/>
</dbReference>
<dbReference type="Gene3D" id="1.10.10.10">
    <property type="entry name" value="Winged helix-like DNA-binding domain superfamily/Winged helix DNA-binding domain"/>
    <property type="match status" value="1"/>
</dbReference>
<feature type="domain" description="H15" evidence="2">
    <location>
        <begin position="78"/>
        <end position="154"/>
    </location>
</feature>
<dbReference type="Proteomes" id="UP001105220">
    <property type="component" value="Unplaced"/>
</dbReference>
<dbReference type="EnsemblMetazoa" id="ACON008638-RA">
    <property type="protein sequence ID" value="ACON008638-PA"/>
    <property type="gene ID" value="ACON008638"/>
</dbReference>
<dbReference type="GO" id="GO:0003677">
    <property type="term" value="F:DNA binding"/>
    <property type="evidence" value="ECO:0007669"/>
    <property type="project" value="InterPro"/>
</dbReference>
<evidence type="ECO:0000259" key="2">
    <source>
        <dbReference type="PROSITE" id="PS51504"/>
    </source>
</evidence>
<feature type="compositionally biased region" description="Basic residues" evidence="1">
    <location>
        <begin position="176"/>
        <end position="186"/>
    </location>
</feature>